<sequence length="347" mass="40575">MSDGYIQSFKLKVHESNGIEYENLFSKVMSYYRPGFDKVKPHGNIGDRGNDGWVYDAGIYYQVYAPEDLPSNEKKSLDKMKADFEKLFSYWNSISTVREFYYVVNDKYCGIPPHLNNAIAEIKNKYNLNEAMVIGATVLESFFATLSNEQKNYICGQSTRNQFKTERYLVDRLTSKMYLHAWDNISDNLIANAMQSEVVDGFYEACQTVLTTQMPGRLPNLDLSMVELANHAYYLCEHITNMNFASNINGFWKRDMSWKKIRMDQDKYHEKYDMYEHWRKELFRLHYNLAHALNLFSLAVRESLDPDFFFGAQFGINDSIGTFNKLKPMYLIPKSYCSNYLELLSDS</sequence>
<reference evidence="1 2" key="1">
    <citation type="submission" date="2018-10" db="EMBL/GenBank/DDBJ databases">
        <authorList>
            <consortium name="NARMS: The National Antimicrobial Resistance Monitoring System"/>
        </authorList>
    </citation>
    <scope>NUCLEOTIDE SEQUENCE [LARGE SCALE GENOMIC DNA]</scope>
    <source>
        <strain evidence="1 2">CVM N17EC0276</strain>
    </source>
</reference>
<evidence type="ECO:0000313" key="2">
    <source>
        <dbReference type="Proteomes" id="UP000271175"/>
    </source>
</evidence>
<dbReference type="EMBL" id="ROAL01000076">
    <property type="protein sequence ID" value="MIB64142.1"/>
    <property type="molecule type" value="Genomic_DNA"/>
</dbReference>
<dbReference type="RefSeq" id="WP_094282737.1">
    <property type="nucleotide sequence ID" value="NZ_BFZG01000022.1"/>
</dbReference>
<comment type="caution">
    <text evidence="1">The sequence shown here is derived from an EMBL/GenBank/DDBJ whole genome shotgun (WGS) entry which is preliminary data.</text>
</comment>
<dbReference type="Proteomes" id="UP000271175">
    <property type="component" value="Unassembled WGS sequence"/>
</dbReference>
<accession>A0A3L0X4D3</accession>
<protein>
    <submittedName>
        <fullName evidence="1">Uncharacterized protein</fullName>
    </submittedName>
</protein>
<proteinExistence type="predicted"/>
<dbReference type="AlphaFoldDB" id="A0A3L0X4D3"/>
<gene>
    <name evidence="1" type="ORF">D9E49_28010</name>
</gene>
<organism evidence="1 2">
    <name type="scientific">Escherichia coli</name>
    <dbReference type="NCBI Taxonomy" id="562"/>
    <lineage>
        <taxon>Bacteria</taxon>
        <taxon>Pseudomonadati</taxon>
        <taxon>Pseudomonadota</taxon>
        <taxon>Gammaproteobacteria</taxon>
        <taxon>Enterobacterales</taxon>
        <taxon>Enterobacteriaceae</taxon>
        <taxon>Escherichia</taxon>
    </lineage>
</organism>
<evidence type="ECO:0000313" key="1">
    <source>
        <dbReference type="EMBL" id="MIB64142.1"/>
    </source>
</evidence>
<name>A0A3L0X4D3_ECOLX</name>